<accession>A0A1D6QM52</accession>
<organism evidence="2">
    <name type="scientific">Zea mays</name>
    <name type="common">Maize</name>
    <dbReference type="NCBI Taxonomy" id="4577"/>
    <lineage>
        <taxon>Eukaryota</taxon>
        <taxon>Viridiplantae</taxon>
        <taxon>Streptophyta</taxon>
        <taxon>Embryophyta</taxon>
        <taxon>Tracheophyta</taxon>
        <taxon>Spermatophyta</taxon>
        <taxon>Magnoliopsida</taxon>
        <taxon>Liliopsida</taxon>
        <taxon>Poales</taxon>
        <taxon>Poaceae</taxon>
        <taxon>PACMAD clade</taxon>
        <taxon>Panicoideae</taxon>
        <taxon>Andropogonodae</taxon>
        <taxon>Andropogoneae</taxon>
        <taxon>Tripsacinae</taxon>
        <taxon>Zea</taxon>
    </lineage>
</organism>
<evidence type="ECO:0000313" key="2">
    <source>
        <dbReference type="EMBL" id="AQK58750.1"/>
    </source>
</evidence>
<dbReference type="EMBL" id="CM000780">
    <property type="protein sequence ID" value="AQK58747.1"/>
    <property type="molecule type" value="Genomic_DNA"/>
</dbReference>
<feature type="region of interest" description="Disordered" evidence="1">
    <location>
        <begin position="133"/>
        <end position="168"/>
    </location>
</feature>
<feature type="region of interest" description="Disordered" evidence="1">
    <location>
        <begin position="186"/>
        <end position="205"/>
    </location>
</feature>
<dbReference type="InParanoid" id="A0A1D6QM52"/>
<evidence type="ECO:0000256" key="1">
    <source>
        <dbReference type="SAM" id="MobiDB-lite"/>
    </source>
</evidence>
<name>A0A1D6QM52_MAIZE</name>
<protein>
    <submittedName>
        <fullName evidence="2">Uncharacterized protein</fullName>
    </submittedName>
</protein>
<proteinExistence type="predicted"/>
<dbReference type="EMBL" id="CM000780">
    <property type="protein sequence ID" value="AQK58750.1"/>
    <property type="molecule type" value="Genomic_DNA"/>
</dbReference>
<feature type="compositionally biased region" description="Basic and acidic residues" evidence="1">
    <location>
        <begin position="133"/>
        <end position="143"/>
    </location>
</feature>
<gene>
    <name evidence="2" type="ORF">ZEAMMB73_Zm00001d053099</name>
</gene>
<reference evidence="2" key="1">
    <citation type="submission" date="2015-12" db="EMBL/GenBank/DDBJ databases">
        <title>Update maize B73 reference genome by single molecule sequencing technologies.</title>
        <authorList>
            <consortium name="Maize Genome Sequencing Project"/>
            <person name="Ware D."/>
        </authorList>
    </citation>
    <scope>NUCLEOTIDE SEQUENCE</scope>
    <source>
        <tissue evidence="2">Seedling</tissue>
    </source>
</reference>
<dbReference type="AlphaFoldDB" id="A0A1D6QM52"/>
<sequence length="205" mass="22359">MALGEMDWPLGACLAAGMHGIVAAGPLDGRWAWARGRWPLGVTPKEMAAWRVAAGPLESGRHAGEMAAWRVAAGPLESGRRAWGAGRRAWGEDEWMGWRRPTPGESRRESETGGRLGKRLNLIKWRPTLDRDVFVPGQHEHGPQQRVGPGSTTGSNLEHGPARDSCRASPNLNQSCRAGPFSIFHGPCSGRPFRHGPNFQDYTRG</sequence>